<dbReference type="STRING" id="861450.HMPREF0080_00294"/>
<dbReference type="EC" id="2.8.1.7" evidence="3"/>
<evidence type="ECO:0000256" key="6">
    <source>
        <dbReference type="ARBA" id="ARBA00022898"/>
    </source>
</evidence>
<organism evidence="12 13">
    <name type="scientific">Anaeroglobus geminatus F0357</name>
    <dbReference type="NCBI Taxonomy" id="861450"/>
    <lineage>
        <taxon>Bacteria</taxon>
        <taxon>Bacillati</taxon>
        <taxon>Bacillota</taxon>
        <taxon>Negativicutes</taxon>
        <taxon>Veillonellales</taxon>
        <taxon>Veillonellaceae</taxon>
        <taxon>Anaeroglobus</taxon>
    </lineage>
</organism>
<dbReference type="Gene3D" id="1.10.260.50">
    <property type="match status" value="1"/>
</dbReference>
<dbReference type="NCBIfam" id="NF002806">
    <property type="entry name" value="PRK02948.1"/>
    <property type="match status" value="1"/>
</dbReference>
<dbReference type="InterPro" id="IPR015421">
    <property type="entry name" value="PyrdxlP-dep_Trfase_major"/>
</dbReference>
<dbReference type="EMBL" id="AGCJ01000010">
    <property type="protein sequence ID" value="EHM43252.1"/>
    <property type="molecule type" value="Genomic_DNA"/>
</dbReference>
<dbReference type="Gene3D" id="3.90.1150.10">
    <property type="entry name" value="Aspartate Aminotransferase, domain 1"/>
    <property type="match status" value="1"/>
</dbReference>
<dbReference type="Proteomes" id="UP000005481">
    <property type="component" value="Unassembled WGS sequence"/>
</dbReference>
<comment type="caution">
    <text evidence="12">The sequence shown here is derived from an EMBL/GenBank/DDBJ whole genome shotgun (WGS) entry which is preliminary data.</text>
</comment>
<gene>
    <name evidence="12" type="ORF">HMPREF0080_00294</name>
</gene>
<dbReference type="HOGENOM" id="CLU_003433_0_0_9"/>
<dbReference type="PATRIC" id="fig|861450.3.peg.279"/>
<evidence type="ECO:0000313" key="12">
    <source>
        <dbReference type="EMBL" id="EHM43252.1"/>
    </source>
</evidence>
<evidence type="ECO:0000256" key="7">
    <source>
        <dbReference type="ARBA" id="ARBA00023004"/>
    </source>
</evidence>
<keyword evidence="13" id="KW-1185">Reference proteome</keyword>
<dbReference type="GO" id="GO:0046872">
    <property type="term" value="F:metal ion binding"/>
    <property type="evidence" value="ECO:0007669"/>
    <property type="project" value="UniProtKB-KW"/>
</dbReference>
<evidence type="ECO:0000256" key="5">
    <source>
        <dbReference type="ARBA" id="ARBA00022723"/>
    </source>
</evidence>
<dbReference type="Gene3D" id="3.40.640.10">
    <property type="entry name" value="Type I PLP-dependent aspartate aminotransferase-like (Major domain)"/>
    <property type="match status" value="1"/>
</dbReference>
<dbReference type="InterPro" id="IPR020578">
    <property type="entry name" value="Aminotrans_V_PyrdxlP_BS"/>
</dbReference>
<sequence>MINNGFSARGDIMERIYLDYAAATPLDERVLQAMMPYLTSEFGNPSSLHAYGQTARAAVRTARRQTAASLGAEAQDIVFTGGGTEANNLAILGYLRANCPHGGHIVTTAVEHASVLRIFESLAGRGYDVTFLPVGEDGRVNMEEVRRSLRDDTVLVSVMAANNETGMIQPLAEIGALAREKNAAFHVDAVQGFGWLPLRPEEQHIDLLSIAGHKVYGPKGIGALYIGSGIKIRPDTFGGPQERKLRAGTENVAAIAGFGRACKLLRDEWRERACKVRTLKEFFYNTLIKGNGRYRLNGTMAHSLPNIINVSVAHVDRTIVLIALDRRGIAVSAGSACEAGAAQPSHVLQAMGVTGDWLSGSVRVSFGKDTTKKDLVKTIKEIRKIAGEERADG</sequence>
<dbReference type="InterPro" id="IPR000192">
    <property type="entry name" value="Aminotrans_V_dom"/>
</dbReference>
<reference evidence="12 13" key="1">
    <citation type="submission" date="2011-08" db="EMBL/GenBank/DDBJ databases">
        <authorList>
            <person name="Weinstock G."/>
            <person name="Sodergren E."/>
            <person name="Clifton S."/>
            <person name="Fulton L."/>
            <person name="Fulton B."/>
            <person name="Courtney L."/>
            <person name="Fronick C."/>
            <person name="Harrison M."/>
            <person name="Strong C."/>
            <person name="Farmer C."/>
            <person name="Delahaunty K."/>
            <person name="Markovic C."/>
            <person name="Hall O."/>
            <person name="Minx P."/>
            <person name="Tomlinson C."/>
            <person name="Mitreva M."/>
            <person name="Hou S."/>
            <person name="Chen J."/>
            <person name="Wollam A."/>
            <person name="Pepin K.H."/>
            <person name="Johnson M."/>
            <person name="Bhonagiri V."/>
            <person name="Zhang X."/>
            <person name="Suruliraj S."/>
            <person name="Warren W."/>
            <person name="Chinwalla A."/>
            <person name="Mardis E.R."/>
            <person name="Wilson R.K."/>
        </authorList>
    </citation>
    <scope>NUCLEOTIDE SEQUENCE [LARGE SCALE GENOMIC DNA]</scope>
    <source>
        <strain evidence="12 13">F0357</strain>
    </source>
</reference>
<dbReference type="PROSITE" id="PS00595">
    <property type="entry name" value="AA_TRANSFER_CLASS_5"/>
    <property type="match status" value="1"/>
</dbReference>
<dbReference type="InterPro" id="IPR015422">
    <property type="entry name" value="PyrdxlP-dep_Trfase_small"/>
</dbReference>
<keyword evidence="7" id="KW-0408">Iron</keyword>
<keyword evidence="6" id="KW-0663">Pyridoxal phosphate</keyword>
<comment type="similarity">
    <text evidence="2">Belongs to the class-V pyridoxal-phosphate-dependent aminotransferase family. NifS/IscS subfamily.</text>
</comment>
<dbReference type="InterPro" id="IPR016454">
    <property type="entry name" value="Cysteine_dSase"/>
</dbReference>
<keyword evidence="8" id="KW-0411">Iron-sulfur</keyword>
<dbReference type="GO" id="GO:0051536">
    <property type="term" value="F:iron-sulfur cluster binding"/>
    <property type="evidence" value="ECO:0007669"/>
    <property type="project" value="UniProtKB-KW"/>
</dbReference>
<evidence type="ECO:0000313" key="13">
    <source>
        <dbReference type="Proteomes" id="UP000005481"/>
    </source>
</evidence>
<name>G9YF84_9FIRM</name>
<dbReference type="Pfam" id="PF00266">
    <property type="entry name" value="Aminotran_5"/>
    <property type="match status" value="1"/>
</dbReference>
<proteinExistence type="inferred from homology"/>
<dbReference type="PIRSF" id="PIRSF005572">
    <property type="entry name" value="NifS"/>
    <property type="match status" value="1"/>
</dbReference>
<dbReference type="GO" id="GO:0031071">
    <property type="term" value="F:cysteine desulfurase activity"/>
    <property type="evidence" value="ECO:0007669"/>
    <property type="project" value="UniProtKB-EC"/>
</dbReference>
<evidence type="ECO:0000256" key="2">
    <source>
        <dbReference type="ARBA" id="ARBA00006490"/>
    </source>
</evidence>
<dbReference type="AlphaFoldDB" id="G9YF84"/>
<evidence type="ECO:0000256" key="8">
    <source>
        <dbReference type="ARBA" id="ARBA00023014"/>
    </source>
</evidence>
<evidence type="ECO:0000256" key="3">
    <source>
        <dbReference type="ARBA" id="ARBA00012239"/>
    </source>
</evidence>
<protein>
    <recommendedName>
        <fullName evidence="3">cysteine desulfurase</fullName>
        <ecNumber evidence="3">2.8.1.7</ecNumber>
    </recommendedName>
</protein>
<feature type="domain" description="Aminotransferase class V" evidence="11">
    <location>
        <begin position="16"/>
        <end position="375"/>
    </location>
</feature>
<evidence type="ECO:0000256" key="1">
    <source>
        <dbReference type="ARBA" id="ARBA00001933"/>
    </source>
</evidence>
<keyword evidence="4" id="KW-0808">Transferase</keyword>
<accession>G9YF84</accession>
<evidence type="ECO:0000256" key="10">
    <source>
        <dbReference type="RuleBase" id="RU004504"/>
    </source>
</evidence>
<comment type="catalytic activity">
    <reaction evidence="9">
        <text>(sulfur carrier)-H + L-cysteine = (sulfur carrier)-SH + L-alanine</text>
        <dbReference type="Rhea" id="RHEA:43892"/>
        <dbReference type="Rhea" id="RHEA-COMP:14737"/>
        <dbReference type="Rhea" id="RHEA-COMP:14739"/>
        <dbReference type="ChEBI" id="CHEBI:29917"/>
        <dbReference type="ChEBI" id="CHEBI:35235"/>
        <dbReference type="ChEBI" id="CHEBI:57972"/>
        <dbReference type="ChEBI" id="CHEBI:64428"/>
        <dbReference type="EC" id="2.8.1.7"/>
    </reaction>
</comment>
<dbReference type="InterPro" id="IPR015424">
    <property type="entry name" value="PyrdxlP-dep_Trfase"/>
</dbReference>
<comment type="cofactor">
    <cofactor evidence="1 10">
        <name>pyridoxal 5'-phosphate</name>
        <dbReference type="ChEBI" id="CHEBI:597326"/>
    </cofactor>
</comment>
<evidence type="ECO:0000256" key="9">
    <source>
        <dbReference type="ARBA" id="ARBA00050776"/>
    </source>
</evidence>
<evidence type="ECO:0000256" key="4">
    <source>
        <dbReference type="ARBA" id="ARBA00022679"/>
    </source>
</evidence>
<evidence type="ECO:0000259" key="11">
    <source>
        <dbReference type="Pfam" id="PF00266"/>
    </source>
</evidence>
<dbReference type="eggNOG" id="COG1104">
    <property type="taxonomic scope" value="Bacteria"/>
</dbReference>
<dbReference type="FunFam" id="3.40.640.10:FF:000084">
    <property type="entry name" value="IscS-like cysteine desulfurase"/>
    <property type="match status" value="1"/>
</dbReference>
<dbReference type="PANTHER" id="PTHR11601">
    <property type="entry name" value="CYSTEINE DESULFURYLASE FAMILY MEMBER"/>
    <property type="match status" value="1"/>
</dbReference>
<keyword evidence="5" id="KW-0479">Metal-binding</keyword>
<dbReference type="PANTHER" id="PTHR11601:SF34">
    <property type="entry name" value="CYSTEINE DESULFURASE"/>
    <property type="match status" value="1"/>
</dbReference>
<dbReference type="SUPFAM" id="SSF53383">
    <property type="entry name" value="PLP-dependent transferases"/>
    <property type="match status" value="1"/>
</dbReference>